<keyword evidence="3" id="KW-1185">Reference proteome</keyword>
<evidence type="ECO:0000313" key="3">
    <source>
        <dbReference type="Proteomes" id="UP001390339"/>
    </source>
</evidence>
<comment type="caution">
    <text evidence="2">The sequence shown here is derived from an EMBL/GenBank/DDBJ whole genome shotgun (WGS) entry which is preliminary data.</text>
</comment>
<feature type="compositionally biased region" description="Low complexity" evidence="1">
    <location>
        <begin position="119"/>
        <end position="130"/>
    </location>
</feature>
<gene>
    <name evidence="2" type="ORF">PGQ11_003042</name>
</gene>
<evidence type="ECO:0000313" key="2">
    <source>
        <dbReference type="EMBL" id="KAK8872528.1"/>
    </source>
</evidence>
<dbReference type="Proteomes" id="UP001390339">
    <property type="component" value="Unassembled WGS sequence"/>
</dbReference>
<name>A0ABR2J4R8_9PEZI</name>
<proteinExistence type="predicted"/>
<feature type="region of interest" description="Disordered" evidence="1">
    <location>
        <begin position="109"/>
        <end position="130"/>
    </location>
</feature>
<dbReference type="EMBL" id="JAPCWZ010000003">
    <property type="protein sequence ID" value="KAK8872528.1"/>
    <property type="molecule type" value="Genomic_DNA"/>
</dbReference>
<protein>
    <submittedName>
        <fullName evidence="2">Uncharacterized protein</fullName>
    </submittedName>
</protein>
<accession>A0ABR2J4R8</accession>
<sequence length="202" mass="21894">MLFKHHHHLIEQESAQHTSESLSLPSLPPPTLDTSLRCIYQPTSSPATSGTMHIPIQPKLAQTGTNIPIPLVVSSVPGECEWVYIFVITPDNDVLAGTAVSCGSGFAKSPNPLSDDTESAAAGSSSTASPDGTMYTVWTDVQITERGYYGFHVVGYTADHVVADEVWSDWFEVRSERVALSDLTEDEQSLLDALRQSGNFDL</sequence>
<organism evidence="2 3">
    <name type="scientific">Apiospora arundinis</name>
    <dbReference type="NCBI Taxonomy" id="335852"/>
    <lineage>
        <taxon>Eukaryota</taxon>
        <taxon>Fungi</taxon>
        <taxon>Dikarya</taxon>
        <taxon>Ascomycota</taxon>
        <taxon>Pezizomycotina</taxon>
        <taxon>Sordariomycetes</taxon>
        <taxon>Xylariomycetidae</taxon>
        <taxon>Amphisphaeriales</taxon>
        <taxon>Apiosporaceae</taxon>
        <taxon>Apiospora</taxon>
    </lineage>
</organism>
<reference evidence="2 3" key="1">
    <citation type="journal article" date="2024" name="IMA Fungus">
        <title>Apiospora arundinis, a panoply of carbohydrate-active enzymes and secondary metabolites.</title>
        <authorList>
            <person name="Sorensen T."/>
            <person name="Petersen C."/>
            <person name="Muurmann A.T."/>
            <person name="Christiansen J.V."/>
            <person name="Brundto M.L."/>
            <person name="Overgaard C.K."/>
            <person name="Boysen A.T."/>
            <person name="Wollenberg R.D."/>
            <person name="Larsen T.O."/>
            <person name="Sorensen J.L."/>
            <person name="Nielsen K.L."/>
            <person name="Sondergaard T.E."/>
        </authorList>
    </citation>
    <scope>NUCLEOTIDE SEQUENCE [LARGE SCALE GENOMIC DNA]</scope>
    <source>
        <strain evidence="2 3">AAU 773</strain>
    </source>
</reference>
<evidence type="ECO:0000256" key="1">
    <source>
        <dbReference type="SAM" id="MobiDB-lite"/>
    </source>
</evidence>